<feature type="domain" description="No apical meristem-associated C-terminal" evidence="2">
    <location>
        <begin position="1"/>
        <end position="175"/>
    </location>
</feature>
<accession>A0A8T0VUP9</accession>
<evidence type="ECO:0000259" key="2">
    <source>
        <dbReference type="Pfam" id="PF14303"/>
    </source>
</evidence>
<evidence type="ECO:0000313" key="4">
    <source>
        <dbReference type="Proteomes" id="UP000823388"/>
    </source>
</evidence>
<name>A0A8T0VUP9_PANVG</name>
<dbReference type="EMBL" id="CM029040">
    <property type="protein sequence ID" value="KAG2638920.1"/>
    <property type="molecule type" value="Genomic_DNA"/>
</dbReference>
<sequence length="194" mass="22164">MLHCWVLLQHNQKWLTRKDEAPPKRQKSRNSSLQFEGFQDVVDDGILDEDRRGSSPTASSEAPTRTRPPGRKAEKEKLKRGAGGGAYKEVFQEMLTKREEMEARKEARWIEVKAMEERKAAFKERKVAIEEEKLRIMGNKVVNKNLEREQKIMFMDTSCLDDQQKAYVSTMRARILAAEMGGFEGGTSNGSNGL</sequence>
<evidence type="ECO:0000256" key="1">
    <source>
        <dbReference type="SAM" id="MobiDB-lite"/>
    </source>
</evidence>
<proteinExistence type="predicted"/>
<organism evidence="3 4">
    <name type="scientific">Panicum virgatum</name>
    <name type="common">Blackwell switchgrass</name>
    <dbReference type="NCBI Taxonomy" id="38727"/>
    <lineage>
        <taxon>Eukaryota</taxon>
        <taxon>Viridiplantae</taxon>
        <taxon>Streptophyta</taxon>
        <taxon>Embryophyta</taxon>
        <taxon>Tracheophyta</taxon>
        <taxon>Spermatophyta</taxon>
        <taxon>Magnoliopsida</taxon>
        <taxon>Liliopsida</taxon>
        <taxon>Poales</taxon>
        <taxon>Poaceae</taxon>
        <taxon>PACMAD clade</taxon>
        <taxon>Panicoideae</taxon>
        <taxon>Panicodae</taxon>
        <taxon>Paniceae</taxon>
        <taxon>Panicinae</taxon>
        <taxon>Panicum</taxon>
        <taxon>Panicum sect. Hiantes</taxon>
    </lineage>
</organism>
<dbReference type="Proteomes" id="UP000823388">
    <property type="component" value="Chromosome 2N"/>
</dbReference>
<feature type="region of interest" description="Disordered" evidence="1">
    <location>
        <begin position="16"/>
        <end position="83"/>
    </location>
</feature>
<dbReference type="InterPro" id="IPR029466">
    <property type="entry name" value="NAM-associated_C"/>
</dbReference>
<evidence type="ECO:0000313" key="3">
    <source>
        <dbReference type="EMBL" id="KAG2638920.1"/>
    </source>
</evidence>
<keyword evidence="4" id="KW-1185">Reference proteome</keyword>
<protein>
    <recommendedName>
        <fullName evidence="2">No apical meristem-associated C-terminal domain-containing protein</fullName>
    </recommendedName>
</protein>
<gene>
    <name evidence="3" type="ORF">PVAP13_2NG624100</name>
</gene>
<dbReference type="Pfam" id="PF14303">
    <property type="entry name" value="NAM-associated"/>
    <property type="match status" value="1"/>
</dbReference>
<feature type="compositionally biased region" description="Polar residues" evidence="1">
    <location>
        <begin position="54"/>
        <end position="63"/>
    </location>
</feature>
<reference evidence="3" key="1">
    <citation type="submission" date="2020-05" db="EMBL/GenBank/DDBJ databases">
        <title>WGS assembly of Panicum virgatum.</title>
        <authorList>
            <person name="Lovell J.T."/>
            <person name="Jenkins J."/>
            <person name="Shu S."/>
            <person name="Juenger T.E."/>
            <person name="Schmutz J."/>
        </authorList>
    </citation>
    <scope>NUCLEOTIDE SEQUENCE</scope>
    <source>
        <strain evidence="3">AP13</strain>
    </source>
</reference>
<dbReference type="AlphaFoldDB" id="A0A8T0VUP9"/>
<comment type="caution">
    <text evidence="3">The sequence shown here is derived from an EMBL/GenBank/DDBJ whole genome shotgun (WGS) entry which is preliminary data.</text>
</comment>